<evidence type="ECO:0000256" key="6">
    <source>
        <dbReference type="ARBA" id="ARBA00026106"/>
    </source>
</evidence>
<feature type="domain" description="Aminotransferase class I/classII large" evidence="7">
    <location>
        <begin position="54"/>
        <end position="416"/>
    </location>
</feature>
<dbReference type="InterPro" id="IPR015422">
    <property type="entry name" value="PyrdxlP-dep_Trfase_small"/>
</dbReference>
<evidence type="ECO:0000256" key="5">
    <source>
        <dbReference type="ARBA" id="ARBA00022898"/>
    </source>
</evidence>
<dbReference type="GO" id="GO:0004021">
    <property type="term" value="F:L-alanine:2-oxoglutarate aminotransferase activity"/>
    <property type="evidence" value="ECO:0007669"/>
    <property type="project" value="UniProtKB-EC"/>
</dbReference>
<dbReference type="Proteomes" id="UP000184346">
    <property type="component" value="Unassembled WGS sequence"/>
</dbReference>
<comment type="similarity">
    <text evidence="2">Belongs to the class-I pyridoxal-phosphate-dependent aminotransferase family.</text>
</comment>
<evidence type="ECO:0000256" key="2">
    <source>
        <dbReference type="ARBA" id="ARBA00007441"/>
    </source>
</evidence>
<dbReference type="PANTHER" id="PTHR43488:SF2">
    <property type="entry name" value="GLUTAMATE-PYRUVATE AMINOTRANSFERASE ALAA"/>
    <property type="match status" value="1"/>
</dbReference>
<keyword evidence="5" id="KW-0663">Pyridoxal phosphate</keyword>
<dbReference type="AlphaFoldDB" id="A0A1M4YCR3"/>
<dbReference type="InterPro" id="IPR015424">
    <property type="entry name" value="PyrdxlP-dep_Trfase"/>
</dbReference>
<comment type="cofactor">
    <cofactor evidence="1">
        <name>pyridoxal 5'-phosphate</name>
        <dbReference type="ChEBI" id="CHEBI:597326"/>
    </cofactor>
</comment>
<reference evidence="8 9" key="1">
    <citation type="submission" date="2016-11" db="EMBL/GenBank/DDBJ databases">
        <authorList>
            <person name="Jaros S."/>
            <person name="Januszkiewicz K."/>
            <person name="Wedrychowicz H."/>
        </authorList>
    </citation>
    <scope>NUCLEOTIDE SEQUENCE [LARGE SCALE GENOMIC DNA]</scope>
    <source>
        <strain evidence="8 9">DSM 19980</strain>
    </source>
</reference>
<keyword evidence="9" id="KW-1185">Reference proteome</keyword>
<dbReference type="Pfam" id="PF00155">
    <property type="entry name" value="Aminotran_1_2"/>
    <property type="match status" value="1"/>
</dbReference>
<dbReference type="CDD" id="cd00609">
    <property type="entry name" value="AAT_like"/>
    <property type="match status" value="1"/>
</dbReference>
<dbReference type="Gene3D" id="3.40.640.10">
    <property type="entry name" value="Type I PLP-dependent aspartate aminotransferase-like (Major domain)"/>
    <property type="match status" value="1"/>
</dbReference>
<keyword evidence="4" id="KW-0808">Transferase</keyword>
<evidence type="ECO:0000259" key="7">
    <source>
        <dbReference type="Pfam" id="PF00155"/>
    </source>
</evidence>
<gene>
    <name evidence="8" type="ORF">SAMN02745148_01660</name>
</gene>
<evidence type="ECO:0000313" key="9">
    <source>
        <dbReference type="Proteomes" id="UP000184346"/>
    </source>
</evidence>
<dbReference type="EMBL" id="FQUJ01000006">
    <property type="protein sequence ID" value="SHF03363.1"/>
    <property type="molecule type" value="Genomic_DNA"/>
</dbReference>
<dbReference type="EC" id="2.6.1.2" evidence="6"/>
<evidence type="ECO:0000313" key="8">
    <source>
        <dbReference type="EMBL" id="SHF03363.1"/>
    </source>
</evidence>
<name>A0A1M4YCR3_9GAMM</name>
<proteinExistence type="inferred from homology"/>
<dbReference type="InterPro" id="IPR004839">
    <property type="entry name" value="Aminotransferase_I/II_large"/>
</dbReference>
<evidence type="ECO:0000256" key="4">
    <source>
        <dbReference type="ARBA" id="ARBA00022679"/>
    </source>
</evidence>
<dbReference type="GO" id="GO:0030170">
    <property type="term" value="F:pyridoxal phosphate binding"/>
    <property type="evidence" value="ECO:0007669"/>
    <property type="project" value="InterPro"/>
</dbReference>
<dbReference type="PANTHER" id="PTHR43488">
    <property type="entry name" value="GLUTAMATE-PYRUVATE AMINOTRANSFERASE ALAA"/>
    <property type="match status" value="1"/>
</dbReference>
<evidence type="ECO:0000256" key="3">
    <source>
        <dbReference type="ARBA" id="ARBA00022576"/>
    </source>
</evidence>
<dbReference type="Gene3D" id="3.90.1150.10">
    <property type="entry name" value="Aspartate Aminotransferase, domain 1"/>
    <property type="match status" value="1"/>
</dbReference>
<evidence type="ECO:0000256" key="1">
    <source>
        <dbReference type="ARBA" id="ARBA00001933"/>
    </source>
</evidence>
<dbReference type="STRING" id="1121942.SAMN02745148_01660"/>
<organism evidence="8 9">
    <name type="scientific">Modicisalibacter ilicicola DSM 19980</name>
    <dbReference type="NCBI Taxonomy" id="1121942"/>
    <lineage>
        <taxon>Bacteria</taxon>
        <taxon>Pseudomonadati</taxon>
        <taxon>Pseudomonadota</taxon>
        <taxon>Gammaproteobacteria</taxon>
        <taxon>Oceanospirillales</taxon>
        <taxon>Halomonadaceae</taxon>
        <taxon>Modicisalibacter</taxon>
    </lineage>
</organism>
<keyword evidence="3" id="KW-0032">Aminotransferase</keyword>
<accession>A0A1M4YCR3</accession>
<protein>
    <recommendedName>
        <fullName evidence="6">alanine transaminase</fullName>
        <ecNumber evidence="6">2.6.1.2</ecNumber>
    </recommendedName>
</protein>
<dbReference type="InterPro" id="IPR015421">
    <property type="entry name" value="PyrdxlP-dep_Trfase_major"/>
</dbReference>
<dbReference type="InterPro" id="IPR051926">
    <property type="entry name" value="Ala_Aminotransferase"/>
</dbReference>
<dbReference type="SUPFAM" id="SSF53383">
    <property type="entry name" value="PLP-dependent transferases"/>
    <property type="match status" value="1"/>
</dbReference>
<sequence length="426" mass="47366">MLCLPRALFKVANGTFMPTPTRLRKSQKLDNVCYDIRGPVLEHAQRLEDEGQRILKLNIGNPAPFGFEAPEEILQDVMRNLATSQGYCDSKGLYSARKAIMQECQRKGIPGIGIEDIYIGNGVSELIVMAMQALLNDGDEVLIPAPDYPLWTAAANLSGGRPVHYLCDEQAGWTPDIADIRDKVTSHTRALVLINPNNPTGAVYPPEVIKELLATAREHDLVVFSDEIYDKILYDEVEHVSTGALAEEDQLVVTLNGLSKSYRCAGFRSGWMILSGNIAKQQARDFIQGINMLASMRLCANVPAQHAIQTALGGYQSINDLILPGGRLRAQRDITHEKLNAIPGVSCVKAEGALYAFPRLDPKVFNIHDDERLVLDLLLQEKILLVQGTAFNWPSPDHVRIVTLPWADQLEDALDRFARFLSRYRQ</sequence>